<sequence length="351" mass="38305">MVLLAELDDRAGRGDAFRHAVARLRRLGNTHALAEVEAERVVARERRAAGGDEITHAGESVERLRQGTGGSAHGGEFGETARLDHRGGVLAVTRAVAHADGERDHVLQRAAQLQADHVGGDERLEIVGGAQIGHHARVVDVGAADHGGGGLARGDLLAQIRSGDRGESLGRQIERLADHLVHALAGALLNALHQRDDECGIWNEPFEFLERAACVLRGDGHDDHVGMRNRFGSVAGRLHIVRQFLHARQTHRIPVLGLDCLHDLRLDRPHHHIVARIGKHLTEGGSPRAGAQNCDIRHAYSLLETAILDCRSLSPSRPRIALLAQIRRAVCRFLRLTLSLFYPLRISYGMP</sequence>
<evidence type="ECO:0000313" key="2">
    <source>
        <dbReference type="Proteomes" id="UP000008394"/>
    </source>
</evidence>
<dbReference type="Proteomes" id="UP000008394">
    <property type="component" value="Chromosome"/>
</dbReference>
<dbReference type="KEGG" id="bnm:BALAC2494_01716"/>
<organism evidence="1 2">
    <name type="scientific">Bifidobacterium animalis subsp. lactis CNCM I-2494</name>
    <dbReference type="NCBI Taxonomy" id="1042403"/>
    <lineage>
        <taxon>Bacteria</taxon>
        <taxon>Bacillati</taxon>
        <taxon>Actinomycetota</taxon>
        <taxon>Actinomycetes</taxon>
        <taxon>Bifidobacteriales</taxon>
        <taxon>Bifidobacteriaceae</taxon>
        <taxon>Bifidobacterium</taxon>
    </lineage>
</organism>
<gene>
    <name evidence="1" type="ORF">BALAC2494_01716</name>
</gene>
<proteinExistence type="predicted"/>
<accession>A0A806FHS9</accession>
<protein>
    <submittedName>
        <fullName evidence="1">Uncharacterized protein</fullName>
    </submittedName>
</protein>
<evidence type="ECO:0000313" key="1">
    <source>
        <dbReference type="EMBL" id="AEK29703.1"/>
    </source>
</evidence>
<dbReference type="EMBL" id="CP002915">
    <property type="protein sequence ID" value="AEK29703.1"/>
    <property type="molecule type" value="Genomic_DNA"/>
</dbReference>
<dbReference type="AlphaFoldDB" id="A0A806FHS9"/>
<name>A0A806FHS9_BIFAN</name>
<reference evidence="1 2" key="1">
    <citation type="journal article" date="2011" name="J. Bacteriol.">
        <title>Genome Sequence of the Probiotic Strain Bifidobacterium animalis subsp. lactis CNCM I-2494.</title>
        <authorList>
            <person name="Chervaux C."/>
            <person name="Grimaldi C."/>
            <person name="Bolotin A."/>
            <person name="Quinquis B."/>
            <person name="Legrain-Raspaud S."/>
            <person name="van Hylckama Vlieg J.E."/>
            <person name="Denariaz G."/>
            <person name="Smokvina T."/>
        </authorList>
    </citation>
    <scope>NUCLEOTIDE SEQUENCE [LARGE SCALE GENOMIC DNA]</scope>
    <source>
        <strain evidence="1 2">CNCM I-2494</strain>
    </source>
</reference>